<name>A0ABX2V9U0_9BACL</name>
<protein>
    <recommendedName>
        <fullName evidence="4">Secreted protein</fullName>
    </recommendedName>
</protein>
<organism evidence="2 3">
    <name type="scientific">Exiguobacterium undae</name>
    <dbReference type="NCBI Taxonomy" id="169177"/>
    <lineage>
        <taxon>Bacteria</taxon>
        <taxon>Bacillati</taxon>
        <taxon>Bacillota</taxon>
        <taxon>Bacilli</taxon>
        <taxon>Bacillales</taxon>
        <taxon>Bacillales Family XII. Incertae Sedis</taxon>
        <taxon>Exiguobacterium</taxon>
    </lineage>
</organism>
<evidence type="ECO:0000256" key="1">
    <source>
        <dbReference type="SAM" id="Phobius"/>
    </source>
</evidence>
<proteinExistence type="predicted"/>
<sequence length="83" mass="9439">MIFSIFVRHGQDAFFICPFLFVSCLFSSNVLYDNTVAKSFEFSHKLVLASSADFVIMRLTFWKLEVVPVFLTIFENASTEGGN</sequence>
<keyword evidence="3" id="KW-1185">Reference proteome</keyword>
<gene>
    <name evidence="2" type="ORF">A3783_03060</name>
</gene>
<accession>A0ABX2V9U0</accession>
<keyword evidence="1" id="KW-0812">Transmembrane</keyword>
<reference evidence="2 3" key="1">
    <citation type="submission" date="2016-03" db="EMBL/GenBank/DDBJ databases">
        <authorList>
            <person name="Cho S.-Y."/>
            <person name="Lim S."/>
            <person name="Kim H."/>
            <person name="Soh E.H."/>
            <person name="Moon J.S."/>
        </authorList>
    </citation>
    <scope>NUCLEOTIDE SEQUENCE [LARGE SCALE GENOMIC DNA]</scope>
    <source>
        <strain evidence="2 3">KCTC 3810</strain>
    </source>
</reference>
<evidence type="ECO:0000313" key="2">
    <source>
        <dbReference type="EMBL" id="OAN14931.1"/>
    </source>
</evidence>
<dbReference type="Proteomes" id="UP000078447">
    <property type="component" value="Unassembled WGS sequence"/>
</dbReference>
<keyword evidence="1" id="KW-1133">Transmembrane helix</keyword>
<comment type="caution">
    <text evidence="2">The sequence shown here is derived from an EMBL/GenBank/DDBJ whole genome shotgun (WGS) entry which is preliminary data.</text>
</comment>
<feature type="transmembrane region" description="Helical" evidence="1">
    <location>
        <begin position="12"/>
        <end position="32"/>
    </location>
</feature>
<evidence type="ECO:0000313" key="3">
    <source>
        <dbReference type="Proteomes" id="UP000078447"/>
    </source>
</evidence>
<keyword evidence="1" id="KW-0472">Membrane</keyword>
<dbReference type="EMBL" id="LVVL01000001">
    <property type="protein sequence ID" value="OAN14931.1"/>
    <property type="molecule type" value="Genomic_DNA"/>
</dbReference>
<evidence type="ECO:0008006" key="4">
    <source>
        <dbReference type="Google" id="ProtNLM"/>
    </source>
</evidence>